<keyword evidence="4" id="KW-0233">DNA recombination</keyword>
<keyword evidence="2" id="KW-0229">DNA integration</keyword>
<dbReference type="InterPro" id="IPR010998">
    <property type="entry name" value="Integrase_recombinase_N"/>
</dbReference>
<feature type="domain" description="Tyr recombinase" evidence="6">
    <location>
        <begin position="182"/>
        <end position="377"/>
    </location>
</feature>
<name>A0A3N9UVP3_9BACI</name>
<evidence type="ECO:0000259" key="6">
    <source>
        <dbReference type="PROSITE" id="PS51898"/>
    </source>
</evidence>
<dbReference type="InterPro" id="IPR002104">
    <property type="entry name" value="Integrase_catalytic"/>
</dbReference>
<gene>
    <name evidence="8" type="ORF">EBB45_04895</name>
</gene>
<accession>A0A3N9UVP3</accession>
<dbReference type="InterPro" id="IPR004107">
    <property type="entry name" value="Integrase_SAM-like_N"/>
</dbReference>
<protein>
    <submittedName>
        <fullName evidence="8">Site-specific integrase</fullName>
    </submittedName>
</protein>
<dbReference type="PANTHER" id="PTHR30349">
    <property type="entry name" value="PHAGE INTEGRASE-RELATED"/>
    <property type="match status" value="1"/>
</dbReference>
<evidence type="ECO:0000256" key="1">
    <source>
        <dbReference type="ARBA" id="ARBA00008857"/>
    </source>
</evidence>
<evidence type="ECO:0000256" key="4">
    <source>
        <dbReference type="ARBA" id="ARBA00023172"/>
    </source>
</evidence>
<dbReference type="Gene3D" id="1.10.443.10">
    <property type="entry name" value="Intergrase catalytic core"/>
    <property type="match status" value="1"/>
</dbReference>
<evidence type="ECO:0000256" key="2">
    <source>
        <dbReference type="ARBA" id="ARBA00022908"/>
    </source>
</evidence>
<evidence type="ECO:0000256" key="5">
    <source>
        <dbReference type="PROSITE-ProRule" id="PRU01248"/>
    </source>
</evidence>
<dbReference type="PANTHER" id="PTHR30349:SF64">
    <property type="entry name" value="PROPHAGE INTEGRASE INTD-RELATED"/>
    <property type="match status" value="1"/>
</dbReference>
<comment type="similarity">
    <text evidence="1">Belongs to the 'phage' integrase family.</text>
</comment>
<dbReference type="PROSITE" id="PS51900">
    <property type="entry name" value="CB"/>
    <property type="match status" value="1"/>
</dbReference>
<keyword evidence="9" id="KW-1185">Reference proteome</keyword>
<organism evidence="8 9">
    <name type="scientific">Lysinibacillus composti</name>
    <dbReference type="NCBI Taxonomy" id="720633"/>
    <lineage>
        <taxon>Bacteria</taxon>
        <taxon>Bacillati</taxon>
        <taxon>Bacillota</taxon>
        <taxon>Bacilli</taxon>
        <taxon>Bacillales</taxon>
        <taxon>Bacillaceae</taxon>
        <taxon>Lysinibacillus</taxon>
    </lineage>
</organism>
<dbReference type="PROSITE" id="PS51898">
    <property type="entry name" value="TYR_RECOMBINASE"/>
    <property type="match status" value="1"/>
</dbReference>
<evidence type="ECO:0000313" key="9">
    <source>
        <dbReference type="Proteomes" id="UP000274033"/>
    </source>
</evidence>
<sequence>MAREKYNKTKKDSIYWYKDNEGKKKYAYRYKFYDQHGKRSEKSSRNFNSIEECERALIEVKATVLNGNITQLDKMQITLSEWFSIWLELKKKKIKVSTYSQYESFFRLYLNPLIGHHKLKHLTKMVVQHDLVDEMIDRGLSEKTIRNTVTTLNSSLIAAVEEEFLDRRRFTSLDYRGAKPIRKMDTLTEEELKQLIILAKTTCNISQYTILLTIAQTGMRKGESLALCWKDIDFENNQISISRTRDYQSTRSAKTKNSIRTIDMNDELAKVLRRYRSWCIEIKLTHGYKLKESDYVFISRSGEPVCDHYPNWALNKIIEKHNFREITIHTLRHTVASILVGNGVPVPTVAKILGDTINVVNEVYSHSLERKEKEAIEILGNIANLK</sequence>
<dbReference type="InterPro" id="IPR011010">
    <property type="entry name" value="DNA_brk_join_enz"/>
</dbReference>
<evidence type="ECO:0000256" key="3">
    <source>
        <dbReference type="ARBA" id="ARBA00023125"/>
    </source>
</evidence>
<feature type="domain" description="Core-binding (CB)" evidence="7">
    <location>
        <begin position="77"/>
        <end position="160"/>
    </location>
</feature>
<dbReference type="GO" id="GO:0015074">
    <property type="term" value="P:DNA integration"/>
    <property type="evidence" value="ECO:0007669"/>
    <property type="project" value="UniProtKB-KW"/>
</dbReference>
<dbReference type="EMBL" id="RRCT01000002">
    <property type="protein sequence ID" value="RQW75956.1"/>
    <property type="molecule type" value="Genomic_DNA"/>
</dbReference>
<dbReference type="AlphaFoldDB" id="A0A3N9UVP3"/>
<reference evidence="8 9" key="1">
    <citation type="journal article" date="2013" name="J. Microbiol.">
        <title>Lysinibacillus chungkukjangi sp. nov., isolated from Chungkukjang, Korean fermented soybean food.</title>
        <authorList>
            <person name="Kim S.J."/>
            <person name="Jang Y.H."/>
            <person name="Hamada M."/>
            <person name="Ahn J.H."/>
            <person name="Weon H.Y."/>
            <person name="Suzuki K."/>
            <person name="Whang K.S."/>
            <person name="Kwon S.W."/>
        </authorList>
    </citation>
    <scope>NUCLEOTIDE SEQUENCE [LARGE SCALE GENOMIC DNA]</scope>
    <source>
        <strain evidence="8 9">MCCC 1A12701</strain>
    </source>
</reference>
<dbReference type="OrthoDB" id="9803188at2"/>
<dbReference type="GO" id="GO:0003677">
    <property type="term" value="F:DNA binding"/>
    <property type="evidence" value="ECO:0007669"/>
    <property type="project" value="UniProtKB-UniRule"/>
</dbReference>
<evidence type="ECO:0000313" key="8">
    <source>
        <dbReference type="EMBL" id="RQW75956.1"/>
    </source>
</evidence>
<dbReference type="InterPro" id="IPR044068">
    <property type="entry name" value="CB"/>
</dbReference>
<dbReference type="Gene3D" id="1.10.150.130">
    <property type="match status" value="1"/>
</dbReference>
<proteinExistence type="inferred from homology"/>
<dbReference type="Pfam" id="PF14659">
    <property type="entry name" value="Phage_int_SAM_3"/>
    <property type="match status" value="1"/>
</dbReference>
<keyword evidence="3 5" id="KW-0238">DNA-binding</keyword>
<evidence type="ECO:0000259" key="7">
    <source>
        <dbReference type="PROSITE" id="PS51900"/>
    </source>
</evidence>
<dbReference type="CDD" id="cd01189">
    <property type="entry name" value="INT_ICEBs1_C_like"/>
    <property type="match status" value="1"/>
</dbReference>
<dbReference type="Proteomes" id="UP000274033">
    <property type="component" value="Unassembled WGS sequence"/>
</dbReference>
<dbReference type="GO" id="GO:0006310">
    <property type="term" value="P:DNA recombination"/>
    <property type="evidence" value="ECO:0007669"/>
    <property type="project" value="UniProtKB-KW"/>
</dbReference>
<dbReference type="InterPro" id="IPR013762">
    <property type="entry name" value="Integrase-like_cat_sf"/>
</dbReference>
<dbReference type="RefSeq" id="WP_124763216.1">
    <property type="nucleotide sequence ID" value="NZ_JAFBDY010000002.1"/>
</dbReference>
<dbReference type="InterPro" id="IPR050090">
    <property type="entry name" value="Tyrosine_recombinase_XerCD"/>
</dbReference>
<dbReference type="SUPFAM" id="SSF56349">
    <property type="entry name" value="DNA breaking-rejoining enzymes"/>
    <property type="match status" value="1"/>
</dbReference>
<comment type="caution">
    <text evidence="8">The sequence shown here is derived from an EMBL/GenBank/DDBJ whole genome shotgun (WGS) entry which is preliminary data.</text>
</comment>
<dbReference type="Pfam" id="PF00589">
    <property type="entry name" value="Phage_integrase"/>
    <property type="match status" value="1"/>
</dbReference>